<evidence type="ECO:0000313" key="3">
    <source>
        <dbReference type="Proteomes" id="UP000552615"/>
    </source>
</evidence>
<proteinExistence type="predicted"/>
<dbReference type="RefSeq" id="WP_169232428.1">
    <property type="nucleotide sequence ID" value="NZ_JABBGF010000003.1"/>
</dbReference>
<keyword evidence="3" id="KW-1185">Reference proteome</keyword>
<comment type="caution">
    <text evidence="2">The sequence shown here is derived from an EMBL/GenBank/DDBJ whole genome shotgun (WGS) entry which is preliminary data.</text>
</comment>
<accession>A0A7Y0A9T2</accession>
<name>A0A7Y0A9T2_9FLAO</name>
<dbReference type="AlphaFoldDB" id="A0A7Y0A9T2"/>
<feature type="transmembrane region" description="Helical" evidence="1">
    <location>
        <begin position="38"/>
        <end position="56"/>
    </location>
</feature>
<feature type="transmembrane region" description="Helical" evidence="1">
    <location>
        <begin position="183"/>
        <end position="200"/>
    </location>
</feature>
<dbReference type="EMBL" id="JABBGF010000003">
    <property type="protein sequence ID" value="NML59098.1"/>
    <property type="molecule type" value="Genomic_DNA"/>
</dbReference>
<evidence type="ECO:0000313" key="2">
    <source>
        <dbReference type="EMBL" id="NML59098.1"/>
    </source>
</evidence>
<keyword evidence="1" id="KW-0472">Membrane</keyword>
<dbReference type="Proteomes" id="UP000552615">
    <property type="component" value="Unassembled WGS sequence"/>
</dbReference>
<keyword evidence="1" id="KW-0812">Transmembrane</keyword>
<reference evidence="2 3" key="1">
    <citation type="submission" date="2020-04" db="EMBL/GenBank/DDBJ databases">
        <title>Chryseobacterium sp. RJ-7-14 sp. nov., isolated from Jeju soil.</title>
        <authorList>
            <person name="Dahal R.H."/>
            <person name="Chaudhary D.K."/>
        </authorList>
    </citation>
    <scope>NUCLEOTIDE SEQUENCE [LARGE SCALE GENOMIC DNA]</scope>
    <source>
        <strain evidence="2 3">RJ-7-14</strain>
    </source>
</reference>
<keyword evidence="1" id="KW-1133">Transmembrane helix</keyword>
<protein>
    <submittedName>
        <fullName evidence="2">Uncharacterized protein</fullName>
    </submittedName>
</protein>
<organism evidence="2 3">
    <name type="scientific">Chryseobacterium cheonjiense</name>
    <dbReference type="NCBI Taxonomy" id="2728845"/>
    <lineage>
        <taxon>Bacteria</taxon>
        <taxon>Pseudomonadati</taxon>
        <taxon>Bacteroidota</taxon>
        <taxon>Flavobacteriia</taxon>
        <taxon>Flavobacteriales</taxon>
        <taxon>Weeksellaceae</taxon>
        <taxon>Chryseobacterium group</taxon>
        <taxon>Chryseobacterium</taxon>
    </lineage>
</organism>
<evidence type="ECO:0000256" key="1">
    <source>
        <dbReference type="SAM" id="Phobius"/>
    </source>
</evidence>
<feature type="transmembrane region" description="Helical" evidence="1">
    <location>
        <begin position="12"/>
        <end position="32"/>
    </location>
</feature>
<feature type="transmembrane region" description="Helical" evidence="1">
    <location>
        <begin position="157"/>
        <end position="177"/>
    </location>
</feature>
<gene>
    <name evidence="2" type="ORF">HHL20_17355</name>
</gene>
<sequence>MHEYNIKIFNQSRVLISLFLLPIFFLLSIFLGAEIHSLLIPILSLLILIFVCYYFCMGNLKVIVKNNNELSFKWEKKLIFNYKPISPLKISDIKTIIVDNGQSLKKIKTDRDTIYINNSNINSKDVVKLIEIIKGHNIKVIDSWDEFKEKGYAKTAYFINSVVLILSIILFITFTILKGFNPTLLSLFLLWIPQIILYRKQIKSKHKAHR</sequence>